<feature type="compositionally biased region" description="Polar residues" evidence="11">
    <location>
        <begin position="175"/>
        <end position="198"/>
    </location>
</feature>
<evidence type="ECO:0000256" key="4">
    <source>
        <dbReference type="ARBA" id="ARBA00022989"/>
    </source>
</evidence>
<dbReference type="PROSITE" id="PS50216">
    <property type="entry name" value="DHHC"/>
    <property type="match status" value="1"/>
</dbReference>
<comment type="similarity">
    <text evidence="10">Belongs to the DHHC palmitoyltransferase family.</text>
</comment>
<evidence type="ECO:0000259" key="12">
    <source>
        <dbReference type="Pfam" id="PF01529"/>
    </source>
</evidence>
<organism evidence="13">
    <name type="scientific">Psilocybe cubensis</name>
    <name type="common">Psychedelic mushroom</name>
    <name type="synonym">Stropharia cubensis</name>
    <dbReference type="NCBI Taxonomy" id="181762"/>
    <lineage>
        <taxon>Eukaryota</taxon>
        <taxon>Fungi</taxon>
        <taxon>Dikarya</taxon>
        <taxon>Basidiomycota</taxon>
        <taxon>Agaricomycotina</taxon>
        <taxon>Agaricomycetes</taxon>
        <taxon>Agaricomycetidae</taxon>
        <taxon>Agaricales</taxon>
        <taxon>Agaricineae</taxon>
        <taxon>Strophariaceae</taxon>
        <taxon>Psilocybe</taxon>
    </lineage>
</organism>
<evidence type="ECO:0000256" key="1">
    <source>
        <dbReference type="ARBA" id="ARBA00004141"/>
    </source>
</evidence>
<accession>A0A8H7Y507</accession>
<dbReference type="InterPro" id="IPR039859">
    <property type="entry name" value="PFA4/ZDH16/20/ERF2-like"/>
</dbReference>
<sequence length="311" mass="35543">MDHHCPWINNCVGHYNYAHFLRFLFFVDVACSYHITMVTKRVLYSTGGTYWDNPSALELIMIVMNYVACIPVLLAVGGFRNTTTIEGWEKDKISIMVKRGKTREVKFPYDLGMRRNVESVLGRNPLLWCCPIRPPGSGLKFQLSDSDGAPWPPKEDKTKTWSASESSEDAIDMSPSASPWTYKNGSVNPALSASNSQMRTRRRRTPKRNIPGTSSLPPYHPNYKEEEEYHDYYTTSSEEEEISNSVPGNVRVRRGSEGYEVLPSGREDMLRRYLTEIGEEPGRYIRYIPQPDETDSDDDKPLIYTMANGEQ</sequence>
<feature type="region of interest" description="Disordered" evidence="11">
    <location>
        <begin position="284"/>
        <end position="311"/>
    </location>
</feature>
<evidence type="ECO:0000256" key="11">
    <source>
        <dbReference type="SAM" id="MobiDB-lite"/>
    </source>
</evidence>
<comment type="caution">
    <text evidence="13">The sequence shown here is derived from an EMBL/GenBank/DDBJ whole genome shotgun (WGS) entry which is preliminary data.</text>
</comment>
<dbReference type="EMBL" id="JAFIQS010000001">
    <property type="protein sequence ID" value="KAG5173711.1"/>
    <property type="molecule type" value="Genomic_DNA"/>
</dbReference>
<evidence type="ECO:0000313" key="13">
    <source>
        <dbReference type="EMBL" id="KAG5173711.1"/>
    </source>
</evidence>
<dbReference type="GO" id="GO:0019706">
    <property type="term" value="F:protein-cysteine S-palmitoyltransferase activity"/>
    <property type="evidence" value="ECO:0007669"/>
    <property type="project" value="UniProtKB-EC"/>
</dbReference>
<evidence type="ECO:0000256" key="8">
    <source>
        <dbReference type="ARBA" id="ARBA00023315"/>
    </source>
</evidence>
<keyword evidence="5 10" id="KW-0472">Membrane</keyword>
<feature type="transmembrane region" description="Helical" evidence="10">
    <location>
        <begin position="59"/>
        <end position="79"/>
    </location>
</feature>
<dbReference type="EC" id="2.3.1.225" evidence="10"/>
<evidence type="ECO:0000256" key="2">
    <source>
        <dbReference type="ARBA" id="ARBA00022679"/>
    </source>
</evidence>
<keyword evidence="7" id="KW-0449">Lipoprotein</keyword>
<keyword evidence="6" id="KW-0564">Palmitate</keyword>
<evidence type="ECO:0000256" key="10">
    <source>
        <dbReference type="RuleBase" id="RU079119"/>
    </source>
</evidence>
<name>A0A8H7Y507_PSICU</name>
<gene>
    <name evidence="13" type="ORF">JR316_000368</name>
</gene>
<dbReference type="Pfam" id="PF01529">
    <property type="entry name" value="DHHC"/>
    <property type="match status" value="1"/>
</dbReference>
<evidence type="ECO:0000256" key="3">
    <source>
        <dbReference type="ARBA" id="ARBA00022692"/>
    </source>
</evidence>
<evidence type="ECO:0000256" key="7">
    <source>
        <dbReference type="ARBA" id="ARBA00023288"/>
    </source>
</evidence>
<evidence type="ECO:0000256" key="6">
    <source>
        <dbReference type="ARBA" id="ARBA00023139"/>
    </source>
</evidence>
<evidence type="ECO:0000256" key="5">
    <source>
        <dbReference type="ARBA" id="ARBA00023136"/>
    </source>
</evidence>
<dbReference type="InterPro" id="IPR001594">
    <property type="entry name" value="Palmitoyltrfase_DHHC"/>
</dbReference>
<comment type="domain">
    <text evidence="10">The DHHC domain is required for palmitoyltransferase activity.</text>
</comment>
<evidence type="ECO:0000256" key="9">
    <source>
        <dbReference type="ARBA" id="ARBA00048048"/>
    </source>
</evidence>
<proteinExistence type="inferred from homology"/>
<dbReference type="PANTHER" id="PTHR12246">
    <property type="entry name" value="PALMITOYLTRANSFERASE ZDHHC16"/>
    <property type="match status" value="1"/>
</dbReference>
<comment type="subcellular location">
    <subcellularLocation>
        <location evidence="1">Membrane</location>
        <topology evidence="1">Multi-pass membrane protein</topology>
    </subcellularLocation>
</comment>
<feature type="domain" description="Palmitoyltransferase DHHC" evidence="12">
    <location>
        <begin position="1"/>
        <end position="88"/>
    </location>
</feature>
<comment type="catalytic activity">
    <reaction evidence="9 10">
        <text>L-cysteinyl-[protein] + hexadecanoyl-CoA = S-hexadecanoyl-L-cysteinyl-[protein] + CoA</text>
        <dbReference type="Rhea" id="RHEA:36683"/>
        <dbReference type="Rhea" id="RHEA-COMP:10131"/>
        <dbReference type="Rhea" id="RHEA-COMP:11032"/>
        <dbReference type="ChEBI" id="CHEBI:29950"/>
        <dbReference type="ChEBI" id="CHEBI:57287"/>
        <dbReference type="ChEBI" id="CHEBI:57379"/>
        <dbReference type="ChEBI" id="CHEBI:74151"/>
        <dbReference type="EC" id="2.3.1.225"/>
    </reaction>
</comment>
<dbReference type="GO" id="GO:0016020">
    <property type="term" value="C:membrane"/>
    <property type="evidence" value="ECO:0007669"/>
    <property type="project" value="UniProtKB-SubCell"/>
</dbReference>
<keyword evidence="3 10" id="KW-0812">Transmembrane</keyword>
<keyword evidence="8 10" id="KW-0012">Acyltransferase</keyword>
<keyword evidence="4 10" id="KW-1133">Transmembrane helix</keyword>
<reference evidence="13" key="1">
    <citation type="submission" date="2021-02" db="EMBL/GenBank/DDBJ databases">
        <title>Psilocybe cubensis genome.</title>
        <authorList>
            <person name="Mckernan K.J."/>
            <person name="Crawford S."/>
            <person name="Trippe A."/>
            <person name="Kane L.T."/>
            <person name="Mclaughlin S."/>
        </authorList>
    </citation>
    <scope>NUCLEOTIDE SEQUENCE [LARGE SCALE GENOMIC DNA]</scope>
    <source>
        <strain evidence="13">MGC-MH-2018</strain>
    </source>
</reference>
<feature type="transmembrane region" description="Helical" evidence="10">
    <location>
        <begin position="20"/>
        <end position="39"/>
    </location>
</feature>
<keyword evidence="2 10" id="KW-0808">Transferase</keyword>
<dbReference type="AlphaFoldDB" id="A0A8H7Y507"/>
<protein>
    <recommendedName>
        <fullName evidence="10">Palmitoyltransferase</fullName>
        <ecNumber evidence="10">2.3.1.225</ecNumber>
    </recommendedName>
</protein>
<feature type="region of interest" description="Disordered" evidence="11">
    <location>
        <begin position="141"/>
        <end position="223"/>
    </location>
</feature>